<dbReference type="InterPro" id="IPR009737">
    <property type="entry name" value="Aim32/Apd1-like"/>
</dbReference>
<dbReference type="InterPro" id="IPR036249">
    <property type="entry name" value="Thioredoxin-like_sf"/>
</dbReference>
<dbReference type="PANTHER" id="PTHR31902:SF22">
    <property type="entry name" value="SLL1203 PROTEIN"/>
    <property type="match status" value="1"/>
</dbReference>
<dbReference type="Proteomes" id="UP000321571">
    <property type="component" value="Unassembled WGS sequence"/>
</dbReference>
<organism evidence="1 2">
    <name type="scientific">Aeromicrobium terrae</name>
    <dbReference type="NCBI Taxonomy" id="2498846"/>
    <lineage>
        <taxon>Bacteria</taxon>
        <taxon>Bacillati</taxon>
        <taxon>Actinomycetota</taxon>
        <taxon>Actinomycetes</taxon>
        <taxon>Propionibacteriales</taxon>
        <taxon>Nocardioidaceae</taxon>
        <taxon>Aeromicrobium</taxon>
    </lineage>
</organism>
<dbReference type="Pfam" id="PF06999">
    <property type="entry name" value="Suc_Fer-like"/>
    <property type="match status" value="1"/>
</dbReference>
<dbReference type="SUPFAM" id="SSF52833">
    <property type="entry name" value="Thioredoxin-like"/>
    <property type="match status" value="1"/>
</dbReference>
<evidence type="ECO:0000313" key="1">
    <source>
        <dbReference type="EMBL" id="TXL62402.1"/>
    </source>
</evidence>
<dbReference type="PANTHER" id="PTHR31902">
    <property type="entry name" value="ACTIN PATCHES DISTAL PROTEIN 1"/>
    <property type="match status" value="1"/>
</dbReference>
<keyword evidence="2" id="KW-1185">Reference proteome</keyword>
<accession>A0A5C8NMB5</accession>
<comment type="caution">
    <text evidence="1">The sequence shown here is derived from an EMBL/GenBank/DDBJ whole genome shotgun (WGS) entry which is preliminary data.</text>
</comment>
<protein>
    <submittedName>
        <fullName evidence="1">Sucrase ferredoxin</fullName>
    </submittedName>
</protein>
<reference evidence="1 2" key="1">
    <citation type="submission" date="2019-06" db="EMBL/GenBank/DDBJ databases">
        <title>Aeromicrobium sp. nov., isolated from a maize field.</title>
        <authorList>
            <person name="Lin S.-Y."/>
            <person name="Tsai C.-F."/>
            <person name="Young C.-C."/>
        </authorList>
    </citation>
    <scope>NUCLEOTIDE SEQUENCE [LARGE SCALE GENOMIC DNA]</scope>
    <source>
        <strain evidence="1 2">CC-CFT486</strain>
    </source>
</reference>
<dbReference type="Gene3D" id="3.40.30.10">
    <property type="entry name" value="Glutaredoxin"/>
    <property type="match status" value="1"/>
</dbReference>
<evidence type="ECO:0000313" key="2">
    <source>
        <dbReference type="Proteomes" id="UP000321571"/>
    </source>
</evidence>
<dbReference type="CDD" id="cd03062">
    <property type="entry name" value="TRX_Fd_Sucrase"/>
    <property type="match status" value="1"/>
</dbReference>
<proteinExistence type="predicted"/>
<name>A0A5C8NMB5_9ACTN</name>
<sequence length="283" mass="29796">MNGTALHVRRFLLIEHPGPWGFDAVGTSGIEPEVIDQLVAATRRHGGRTLLIRRPGRQDHEPRRAWAVADVVGGTISWGTWEQDADLLAACDVIADPPGGSTDPVLLVCAHGRHDTCCAVRGRPVAAALAERWPDAVWECSHVGGDRFAGNVVVLPDGTYYGNLGRDDSVATVEQHLGGVVVPEQLRGSSMLSPVAQAAAIAAHERFGPGGPRDVRSAVVQSAGHERWRVELSCTGPLPLTVVADVEAQHAAAALLTCRAPHATSARSFVVTDVRAPSAPAGS</sequence>
<dbReference type="AlphaFoldDB" id="A0A5C8NMB5"/>
<gene>
    <name evidence="1" type="ORF">FHP06_06365</name>
</gene>
<dbReference type="OrthoDB" id="3399139at2"/>
<dbReference type="EMBL" id="VDUX01000002">
    <property type="protein sequence ID" value="TXL62402.1"/>
    <property type="molecule type" value="Genomic_DNA"/>
</dbReference>